<dbReference type="InParanoid" id="Q22EH8"/>
<dbReference type="InterPro" id="IPR001680">
    <property type="entry name" value="WD40_rpt"/>
</dbReference>
<dbReference type="Proteomes" id="UP000009168">
    <property type="component" value="Unassembled WGS sequence"/>
</dbReference>
<dbReference type="SMART" id="SM00320">
    <property type="entry name" value="WD40"/>
    <property type="match status" value="7"/>
</dbReference>
<protein>
    <submittedName>
        <fullName evidence="5">WD domain, G-beta repeat protein</fullName>
    </submittedName>
</protein>
<reference evidence="6" key="1">
    <citation type="journal article" date="2006" name="PLoS Biol.">
        <title>Macronuclear genome sequence of the ciliate Tetrahymena thermophila, a model eukaryote.</title>
        <authorList>
            <person name="Eisen J.A."/>
            <person name="Coyne R.S."/>
            <person name="Wu M."/>
            <person name="Wu D."/>
            <person name="Thiagarajan M."/>
            <person name="Wortman J.R."/>
            <person name="Badger J.H."/>
            <person name="Ren Q."/>
            <person name="Amedeo P."/>
            <person name="Jones K.M."/>
            <person name="Tallon L.J."/>
            <person name="Delcher A.L."/>
            <person name="Salzberg S.L."/>
            <person name="Silva J.C."/>
            <person name="Haas B.J."/>
            <person name="Majoros W.H."/>
            <person name="Farzad M."/>
            <person name="Carlton J.M."/>
            <person name="Smith R.K. Jr."/>
            <person name="Garg J."/>
            <person name="Pearlman R.E."/>
            <person name="Karrer K.M."/>
            <person name="Sun L."/>
            <person name="Manning G."/>
            <person name="Elde N.C."/>
            <person name="Turkewitz A.P."/>
            <person name="Asai D.J."/>
            <person name="Wilkes D.E."/>
            <person name="Wang Y."/>
            <person name="Cai H."/>
            <person name="Collins K."/>
            <person name="Stewart B.A."/>
            <person name="Lee S.R."/>
            <person name="Wilamowska K."/>
            <person name="Weinberg Z."/>
            <person name="Ruzzo W.L."/>
            <person name="Wloga D."/>
            <person name="Gaertig J."/>
            <person name="Frankel J."/>
            <person name="Tsao C.-C."/>
            <person name="Gorovsky M.A."/>
            <person name="Keeling P.J."/>
            <person name="Waller R.F."/>
            <person name="Patron N.J."/>
            <person name="Cherry J.M."/>
            <person name="Stover N.A."/>
            <person name="Krieger C.J."/>
            <person name="del Toro C."/>
            <person name="Ryder H.F."/>
            <person name="Williamson S.C."/>
            <person name="Barbeau R.A."/>
            <person name="Hamilton E.P."/>
            <person name="Orias E."/>
        </authorList>
    </citation>
    <scope>NUCLEOTIDE SEQUENCE [LARGE SCALE GENOMIC DNA]</scope>
    <source>
        <strain evidence="6">SB210</strain>
    </source>
</reference>
<dbReference type="STRING" id="312017.Q22EH8"/>
<feature type="repeat" description="WD" evidence="3">
    <location>
        <begin position="302"/>
        <end position="343"/>
    </location>
</feature>
<dbReference type="Gene3D" id="2.130.10.10">
    <property type="entry name" value="YVTN repeat-like/Quinoprotein amine dehydrogenase"/>
    <property type="match status" value="1"/>
</dbReference>
<evidence type="ECO:0000256" key="1">
    <source>
        <dbReference type="ARBA" id="ARBA00022574"/>
    </source>
</evidence>
<accession>Q22EH8</accession>
<evidence type="ECO:0000313" key="5">
    <source>
        <dbReference type="EMBL" id="EAR83674.2"/>
    </source>
</evidence>
<evidence type="ECO:0000256" key="2">
    <source>
        <dbReference type="ARBA" id="ARBA00022737"/>
    </source>
</evidence>
<dbReference type="PANTHER" id="PTHR19857:SF8">
    <property type="entry name" value="ANGIO-ASSOCIATED MIGRATORY CELL PROTEIN"/>
    <property type="match status" value="1"/>
</dbReference>
<name>Q22EH8_TETTS</name>
<feature type="compositionally biased region" description="Acidic residues" evidence="4">
    <location>
        <begin position="169"/>
        <end position="179"/>
    </location>
</feature>
<keyword evidence="6" id="KW-1185">Reference proteome</keyword>
<feature type="repeat" description="WD" evidence="3">
    <location>
        <begin position="344"/>
        <end position="385"/>
    </location>
</feature>
<organism evidence="5 6">
    <name type="scientific">Tetrahymena thermophila (strain SB210)</name>
    <dbReference type="NCBI Taxonomy" id="312017"/>
    <lineage>
        <taxon>Eukaryota</taxon>
        <taxon>Sar</taxon>
        <taxon>Alveolata</taxon>
        <taxon>Ciliophora</taxon>
        <taxon>Intramacronucleata</taxon>
        <taxon>Oligohymenophorea</taxon>
        <taxon>Hymenostomatida</taxon>
        <taxon>Tetrahymenina</taxon>
        <taxon>Tetrahymenidae</taxon>
        <taxon>Tetrahymena</taxon>
    </lineage>
</organism>
<dbReference type="SUPFAM" id="SSF50978">
    <property type="entry name" value="WD40 repeat-like"/>
    <property type="match status" value="1"/>
</dbReference>
<dbReference type="InterPro" id="IPR051179">
    <property type="entry name" value="WD_repeat_multifunction"/>
</dbReference>
<dbReference type="PROSITE" id="PS50082">
    <property type="entry name" value="WD_REPEATS_2"/>
    <property type="match status" value="5"/>
</dbReference>
<dbReference type="PANTHER" id="PTHR19857">
    <property type="entry name" value="MITOCHONDRIAL DIVISION PROTEIN 1-RELATED"/>
    <property type="match status" value="1"/>
</dbReference>
<dbReference type="EMBL" id="GG662692">
    <property type="protein sequence ID" value="EAR83674.2"/>
    <property type="molecule type" value="Genomic_DNA"/>
</dbReference>
<dbReference type="AlphaFoldDB" id="Q22EH8"/>
<dbReference type="OrthoDB" id="10261640at2759"/>
<dbReference type="RefSeq" id="XP_001031337.2">
    <property type="nucleotide sequence ID" value="XM_001031337.2"/>
</dbReference>
<keyword evidence="1 3" id="KW-0853">WD repeat</keyword>
<feature type="repeat" description="WD" evidence="3">
    <location>
        <begin position="258"/>
        <end position="300"/>
    </location>
</feature>
<feature type="compositionally biased region" description="Acidic residues" evidence="4">
    <location>
        <begin position="225"/>
        <end position="241"/>
    </location>
</feature>
<dbReference type="eggNOG" id="KOG0296">
    <property type="taxonomic scope" value="Eukaryota"/>
</dbReference>
<sequence length="593" mass="67736">MDIEQEVHTSFEQEIKNYFDKKGNEYLKKQEQLEKELWNDINKETRNDEEELKKVQNLIKIERFLKYYDLLIACSDQILESLVSKDKKITEPVEEDFIYGGMILEEMEDSNNTTFKNIIQKYGMNTNIDPIVKKAIKDKFDADEKIEPKDVADFLKRYQKKFGVKTNGDEEQNNDEEDRESNWENSSSVAGDDIIEVDDDLLNEMDKSYDEEGNEITYEEKHEGEEEEEEEKKEDNQESDDTQNISREKTVDMSIKTFLKHTDFVSCLSFHPINPDVFISGGGDDVARVWNITNNDKPEIETPKQNETVDFAKFSFDGKYFATGCLDGVVKIWDGTTGEFKRALEGPSDEIRFLEWHSKGNVILAGSADNSAWMWNAANGQYMASFNGHEQPVTCGGFTPDGNMVITGSEDATVRIWKPKSGELHKKLQGYGFHEEMITCMAFHQTQQIIITGSTDKTACISNYSNGKILGRTPAHDDGVEAVLFDQKLDIFLTGSLDGFVRIFDLNRLTLKDKITVNASITKMIQIKDKNLFAVANCLGDIYYFDHRVKGKINRITSGTDGMIHDLALHKSNRLLASFDDGSIKLFEVQLEQ</sequence>
<keyword evidence="2" id="KW-0677">Repeat</keyword>
<dbReference type="PROSITE" id="PS00678">
    <property type="entry name" value="WD_REPEATS_1"/>
    <property type="match status" value="1"/>
</dbReference>
<dbReference type="InterPro" id="IPR036322">
    <property type="entry name" value="WD40_repeat_dom_sf"/>
</dbReference>
<dbReference type="CDD" id="cd00200">
    <property type="entry name" value="WD40"/>
    <property type="match status" value="1"/>
</dbReference>
<dbReference type="Pfam" id="PF00400">
    <property type="entry name" value="WD40"/>
    <property type="match status" value="7"/>
</dbReference>
<feature type="region of interest" description="Disordered" evidence="4">
    <location>
        <begin position="165"/>
        <end position="193"/>
    </location>
</feature>
<gene>
    <name evidence="5" type="ORF">TTHERM_00826900</name>
</gene>
<dbReference type="PROSITE" id="PS50294">
    <property type="entry name" value="WD_REPEATS_REGION"/>
    <property type="match status" value="3"/>
</dbReference>
<dbReference type="InterPro" id="IPR019775">
    <property type="entry name" value="WD40_repeat_CS"/>
</dbReference>
<feature type="repeat" description="WD" evidence="3">
    <location>
        <begin position="473"/>
        <end position="507"/>
    </location>
</feature>
<dbReference type="KEGG" id="tet:TTHERM_00826900"/>
<feature type="region of interest" description="Disordered" evidence="4">
    <location>
        <begin position="209"/>
        <end position="248"/>
    </location>
</feature>
<evidence type="ECO:0000256" key="3">
    <source>
        <dbReference type="PROSITE-ProRule" id="PRU00221"/>
    </source>
</evidence>
<evidence type="ECO:0000313" key="6">
    <source>
        <dbReference type="Proteomes" id="UP000009168"/>
    </source>
</evidence>
<dbReference type="HOGENOM" id="CLU_438395_0_0_1"/>
<dbReference type="InterPro" id="IPR015943">
    <property type="entry name" value="WD40/YVTN_repeat-like_dom_sf"/>
</dbReference>
<evidence type="ECO:0000256" key="4">
    <source>
        <dbReference type="SAM" id="MobiDB-lite"/>
    </source>
</evidence>
<dbReference type="GeneID" id="7843477"/>
<proteinExistence type="predicted"/>
<feature type="repeat" description="WD" evidence="3">
    <location>
        <begin position="386"/>
        <end position="427"/>
    </location>
</feature>